<dbReference type="Proteomes" id="UP001597526">
    <property type="component" value="Unassembled WGS sequence"/>
</dbReference>
<dbReference type="PANTHER" id="PTHR10851:SF3">
    <property type="entry name" value="PYRIDOXINE_PYRIDOXAMINE 5'-PHOSPHATE OXIDASE 2"/>
    <property type="match status" value="1"/>
</dbReference>
<dbReference type="Pfam" id="PF12766">
    <property type="entry name" value="Pyridox_oxase_2"/>
    <property type="match status" value="1"/>
</dbReference>
<evidence type="ECO:0000313" key="6">
    <source>
        <dbReference type="EMBL" id="MFD2585789.1"/>
    </source>
</evidence>
<dbReference type="Gene3D" id="2.30.110.10">
    <property type="entry name" value="Electron Transport, Fmn-binding Protein, Chain A"/>
    <property type="match status" value="1"/>
</dbReference>
<comment type="cofactor">
    <cofactor evidence="1">
        <name>FMN</name>
        <dbReference type="ChEBI" id="CHEBI:58210"/>
    </cofactor>
</comment>
<gene>
    <name evidence="6" type="ORF">ACFSQJ_02535</name>
</gene>
<evidence type="ECO:0000313" key="7">
    <source>
        <dbReference type="Proteomes" id="UP001597526"/>
    </source>
</evidence>
<evidence type="ECO:0000259" key="5">
    <source>
        <dbReference type="Pfam" id="PF12766"/>
    </source>
</evidence>
<sequence>MCKKAFEQLKKELFNGVNKKGHPFRYFTLATLNNGRPKQRTVVLRKISEDLKFTFYTDCRSPKIEQIKSNENVNLLFYHPKKRIQITIQGKAEKITNNEVTNTYWHGIPTHARKDYTTSKAPGSSIDNTDAISYLEEEHNFCIVEIKAESIDYLKLQQPNHQRILFTKTDKNWRGEFLVP</sequence>
<dbReference type="EMBL" id="JBHULB010000006">
    <property type="protein sequence ID" value="MFD2585789.1"/>
    <property type="molecule type" value="Genomic_DNA"/>
</dbReference>
<dbReference type="InterPro" id="IPR024624">
    <property type="entry name" value="Pyridox_Oxase_Alr4036_FMN-bd"/>
</dbReference>
<keyword evidence="4" id="KW-0560">Oxidoreductase</keyword>
<dbReference type="PANTHER" id="PTHR10851">
    <property type="entry name" value="PYRIDOXINE-5-PHOSPHATE OXIDASE"/>
    <property type="match status" value="1"/>
</dbReference>
<keyword evidence="7" id="KW-1185">Reference proteome</keyword>
<evidence type="ECO:0000256" key="3">
    <source>
        <dbReference type="ARBA" id="ARBA00022643"/>
    </source>
</evidence>
<feature type="domain" description="Pyridoxamine 5'-phosphate oxidase Alr4036 family FMN-binding" evidence="5">
    <location>
        <begin position="17"/>
        <end position="94"/>
    </location>
</feature>
<dbReference type="InterPro" id="IPR012349">
    <property type="entry name" value="Split_barrel_FMN-bd"/>
</dbReference>
<organism evidence="6 7">
    <name type="scientific">Croceitalea marina</name>
    <dbReference type="NCBI Taxonomy" id="1775166"/>
    <lineage>
        <taxon>Bacteria</taxon>
        <taxon>Pseudomonadati</taxon>
        <taxon>Bacteroidota</taxon>
        <taxon>Flavobacteriia</taxon>
        <taxon>Flavobacteriales</taxon>
        <taxon>Flavobacteriaceae</taxon>
        <taxon>Croceitalea</taxon>
    </lineage>
</organism>
<dbReference type="InterPro" id="IPR000659">
    <property type="entry name" value="Pyridox_Oxase"/>
</dbReference>
<accession>A0ABW5MVX2</accession>
<dbReference type="RefSeq" id="WP_377765281.1">
    <property type="nucleotide sequence ID" value="NZ_JBHULB010000006.1"/>
</dbReference>
<dbReference type="SUPFAM" id="SSF50475">
    <property type="entry name" value="FMN-binding split barrel"/>
    <property type="match status" value="1"/>
</dbReference>
<evidence type="ECO:0000256" key="1">
    <source>
        <dbReference type="ARBA" id="ARBA00001917"/>
    </source>
</evidence>
<evidence type="ECO:0000256" key="2">
    <source>
        <dbReference type="ARBA" id="ARBA00022630"/>
    </source>
</evidence>
<protein>
    <submittedName>
        <fullName evidence="6">Pyridoxamine 5'-phosphate oxidase family protein</fullName>
    </submittedName>
</protein>
<comment type="caution">
    <text evidence="6">The sequence shown here is derived from an EMBL/GenBank/DDBJ whole genome shotgun (WGS) entry which is preliminary data.</text>
</comment>
<reference evidence="7" key="1">
    <citation type="journal article" date="2019" name="Int. J. Syst. Evol. Microbiol.">
        <title>The Global Catalogue of Microorganisms (GCM) 10K type strain sequencing project: providing services to taxonomists for standard genome sequencing and annotation.</title>
        <authorList>
            <consortium name="The Broad Institute Genomics Platform"/>
            <consortium name="The Broad Institute Genome Sequencing Center for Infectious Disease"/>
            <person name="Wu L."/>
            <person name="Ma J."/>
        </authorList>
    </citation>
    <scope>NUCLEOTIDE SEQUENCE [LARGE SCALE GENOMIC DNA]</scope>
    <source>
        <strain evidence="7">KCTC 52368</strain>
    </source>
</reference>
<proteinExistence type="predicted"/>
<evidence type="ECO:0000256" key="4">
    <source>
        <dbReference type="ARBA" id="ARBA00023002"/>
    </source>
</evidence>
<keyword evidence="2" id="KW-0285">Flavoprotein</keyword>
<keyword evidence="3" id="KW-0288">FMN</keyword>
<name>A0ABW5MVX2_9FLAO</name>